<evidence type="ECO:0000313" key="3">
    <source>
        <dbReference type="EMBL" id="KAL1854515.1"/>
    </source>
</evidence>
<reference evidence="3 4" key="1">
    <citation type="journal article" date="2024" name="Commun. Biol.">
        <title>Comparative genomic analysis of thermophilic fungi reveals convergent evolutionary adaptations and gene losses.</title>
        <authorList>
            <person name="Steindorff A.S."/>
            <person name="Aguilar-Pontes M.V."/>
            <person name="Robinson A.J."/>
            <person name="Andreopoulos B."/>
            <person name="LaButti K."/>
            <person name="Kuo A."/>
            <person name="Mondo S."/>
            <person name="Riley R."/>
            <person name="Otillar R."/>
            <person name="Haridas S."/>
            <person name="Lipzen A."/>
            <person name="Grimwood J."/>
            <person name="Schmutz J."/>
            <person name="Clum A."/>
            <person name="Reid I.D."/>
            <person name="Moisan M.C."/>
            <person name="Butler G."/>
            <person name="Nguyen T.T.M."/>
            <person name="Dewar K."/>
            <person name="Conant G."/>
            <person name="Drula E."/>
            <person name="Henrissat B."/>
            <person name="Hansel C."/>
            <person name="Singer S."/>
            <person name="Hutchinson M.I."/>
            <person name="de Vries R.P."/>
            <person name="Natvig D.O."/>
            <person name="Powell A.J."/>
            <person name="Tsang A."/>
            <person name="Grigoriev I.V."/>
        </authorList>
    </citation>
    <scope>NUCLEOTIDE SEQUENCE [LARGE SCALE GENOMIC DNA]</scope>
    <source>
        <strain evidence="3 4">ATCC 24622</strain>
    </source>
</reference>
<dbReference type="Pfam" id="PF13840">
    <property type="entry name" value="ACT_7"/>
    <property type="match status" value="1"/>
</dbReference>
<evidence type="ECO:0000256" key="1">
    <source>
        <dbReference type="SAM" id="MobiDB-lite"/>
    </source>
</evidence>
<keyword evidence="4" id="KW-1185">Reference proteome</keyword>
<sequence length="386" mass="41690">MNAQIKFLDGTYSLIHIPLALYSTFLQPILQVLLPQSQGELESSSRGLTVDGQHGFLNISVTPMECSIVCHSSWVGVIFERAASLNASETISISEDSYAVISVIAGMDAGSRVVDLTTPLAVADIPIFFITTYFCDFIMVPTRDRGSVVHALISRGFVFSEDESSFKSSGGLSSQQGTPHSRFASSSAPPSQTALADTAQLQNRTFELLRGRGVVPRIEPGLRLVQCSGRSDQYHQSTRSASRNRPRRQSWVDVVDAKLYTGLVTALVSQPRFLSLTLSQDDAPSLLLDRTLLPMFGDALVGDTEGDMVAIFLDLVNLSFEATGIVSGVAGKLVQEMKKKAPEQPVELSYLSTARAGAVVLSGDEALWALEVLQPLLAKEESENSS</sequence>
<evidence type="ECO:0000313" key="4">
    <source>
        <dbReference type="Proteomes" id="UP001586593"/>
    </source>
</evidence>
<dbReference type="Gene3D" id="3.30.2130.10">
    <property type="entry name" value="VC0802-like"/>
    <property type="match status" value="1"/>
</dbReference>
<gene>
    <name evidence="3" type="ORF">VTK73DRAFT_8711</name>
</gene>
<accession>A0ABR3W6Y0</accession>
<dbReference type="InterPro" id="IPR051719">
    <property type="entry name" value="CASTOR_mTORC1"/>
</dbReference>
<protein>
    <recommendedName>
        <fullName evidence="2">CASTOR ACT domain-containing protein</fullName>
    </recommendedName>
</protein>
<dbReference type="PANTHER" id="PTHR31131:SF6">
    <property type="entry name" value="CASTOR ACT DOMAIN-CONTAINING PROTEIN"/>
    <property type="match status" value="1"/>
</dbReference>
<evidence type="ECO:0000259" key="2">
    <source>
        <dbReference type="Pfam" id="PF13840"/>
    </source>
</evidence>
<dbReference type="PANTHER" id="PTHR31131">
    <property type="entry name" value="CHROMOSOME 1, WHOLE GENOME SHOTGUN SEQUENCE"/>
    <property type="match status" value="1"/>
</dbReference>
<proteinExistence type="predicted"/>
<dbReference type="InterPro" id="IPR045865">
    <property type="entry name" value="ACT-like_dom_sf"/>
</dbReference>
<organism evidence="3 4">
    <name type="scientific">Phialemonium thermophilum</name>
    <dbReference type="NCBI Taxonomy" id="223376"/>
    <lineage>
        <taxon>Eukaryota</taxon>
        <taxon>Fungi</taxon>
        <taxon>Dikarya</taxon>
        <taxon>Ascomycota</taxon>
        <taxon>Pezizomycotina</taxon>
        <taxon>Sordariomycetes</taxon>
        <taxon>Sordariomycetidae</taxon>
        <taxon>Cephalothecales</taxon>
        <taxon>Cephalothecaceae</taxon>
        <taxon>Phialemonium</taxon>
    </lineage>
</organism>
<comment type="caution">
    <text evidence="3">The sequence shown here is derived from an EMBL/GenBank/DDBJ whole genome shotgun (WGS) entry which is preliminary data.</text>
</comment>
<name>A0ABR3W6Y0_9PEZI</name>
<dbReference type="InterPro" id="IPR027795">
    <property type="entry name" value="CASTOR_ACT_dom"/>
</dbReference>
<dbReference type="SUPFAM" id="SSF55021">
    <property type="entry name" value="ACT-like"/>
    <property type="match status" value="1"/>
</dbReference>
<dbReference type="EMBL" id="JAZHXJ010000658">
    <property type="protein sequence ID" value="KAL1854515.1"/>
    <property type="molecule type" value="Genomic_DNA"/>
</dbReference>
<feature type="region of interest" description="Disordered" evidence="1">
    <location>
        <begin position="169"/>
        <end position="191"/>
    </location>
</feature>
<dbReference type="Proteomes" id="UP001586593">
    <property type="component" value="Unassembled WGS sequence"/>
</dbReference>
<feature type="domain" description="CASTOR ACT" evidence="2">
    <location>
        <begin position="94"/>
        <end position="152"/>
    </location>
</feature>